<keyword evidence="3" id="KW-1003">Cell membrane</keyword>
<dbReference type="OrthoDB" id="9770415at2"/>
<evidence type="ECO:0000259" key="11">
    <source>
        <dbReference type="PROSITE" id="PS50893"/>
    </source>
</evidence>
<dbReference type="PANTHER" id="PTHR43394:SF1">
    <property type="entry name" value="ATP-BINDING CASSETTE SUB-FAMILY B MEMBER 10, MITOCHONDRIAL"/>
    <property type="match status" value="1"/>
</dbReference>
<feature type="transmembrane region" description="Helical" evidence="10">
    <location>
        <begin position="133"/>
        <end position="151"/>
    </location>
</feature>
<dbReference type="AlphaFoldDB" id="A0A172TFC5"/>
<dbReference type="GO" id="GO:0005886">
    <property type="term" value="C:plasma membrane"/>
    <property type="evidence" value="ECO:0007669"/>
    <property type="project" value="UniProtKB-SubCell"/>
</dbReference>
<keyword evidence="2" id="KW-0813">Transport</keyword>
<dbReference type="InterPro" id="IPR017871">
    <property type="entry name" value="ABC_transporter-like_CS"/>
</dbReference>
<comment type="subcellular location">
    <subcellularLocation>
        <location evidence="1">Cell membrane</location>
        <topology evidence="1">Multi-pass membrane protein</topology>
    </subcellularLocation>
</comment>
<feature type="transmembrane region" description="Helical" evidence="10">
    <location>
        <begin position="52"/>
        <end position="72"/>
    </location>
</feature>
<dbReference type="InterPro" id="IPR039421">
    <property type="entry name" value="Type_1_exporter"/>
</dbReference>
<sequence length="592" mass="64935">MHFLKKYIPKYWKNFTVAVLFLTAESLCELALPTLMALIIDVGVANRDLSYVLRMGGFMLLITAVGAIAASVRNILASRVSQAFGTELRSDLFARIGQMSFTSLDRFERASLITRMTNDVTQVQNFINGLMRVFVKAPLICIGSIILAARLDPGLARILYIIVPVVALFLALNMKIGFTRFTLVQKALDRMNSVMREYLSGVRVVKAFNRFDYEQEKFNNANLEYQAGSIHAMRATSVFNPASALTVNLGIIAVLWLGGLGVQAGDQQVGVVMAFINYTTQILFTLMLISMVVNLFIRARASAVRISEVFAQADPMESSEPERELKREPEQVSEQGKAGSLEAGYERGRIDFEEVSFSYPGASGEPVLRQISFTCLPGQTVGMIGSTGSGKSTLVSLIPRFYDVTSGRVKIGGVDVNAQDPQALRERIAIVPQKTMLFTGTFMENIRWGNEKADEAEAAHYARMAEADGFITSFPEGYDTVVGQRGVNLSGGQKQRVSIARALIRKPDILILDDCTSAVDVATEGRIKTALKAYAGGVTCLLIAQRISSVADADHIIVMDEGAIAGQGTHEHLLRTCRVYQEIYRSQLGKEA</sequence>
<feature type="transmembrane region" description="Helical" evidence="10">
    <location>
        <begin position="157"/>
        <end position="176"/>
    </location>
</feature>
<keyword evidence="8 10" id="KW-0472">Membrane</keyword>
<dbReference type="RefSeq" id="WP_068604824.1">
    <property type="nucleotide sequence ID" value="NZ_CP011388.1"/>
</dbReference>
<protein>
    <submittedName>
        <fullName evidence="13">ABC transporter</fullName>
    </submittedName>
</protein>
<evidence type="ECO:0000256" key="8">
    <source>
        <dbReference type="ARBA" id="ARBA00023136"/>
    </source>
</evidence>
<evidence type="ECO:0000256" key="10">
    <source>
        <dbReference type="SAM" id="Phobius"/>
    </source>
</evidence>
<evidence type="ECO:0000256" key="3">
    <source>
        <dbReference type="ARBA" id="ARBA00022475"/>
    </source>
</evidence>
<dbReference type="GO" id="GO:0015421">
    <property type="term" value="F:ABC-type oligopeptide transporter activity"/>
    <property type="evidence" value="ECO:0007669"/>
    <property type="project" value="TreeGrafter"/>
</dbReference>
<dbReference type="PROSITE" id="PS50893">
    <property type="entry name" value="ABC_TRANSPORTER_2"/>
    <property type="match status" value="1"/>
</dbReference>
<dbReference type="Proteomes" id="UP000076927">
    <property type="component" value="Chromosome"/>
</dbReference>
<keyword evidence="14" id="KW-1185">Reference proteome</keyword>
<dbReference type="CDD" id="cd18548">
    <property type="entry name" value="ABC_6TM_Tm287_like"/>
    <property type="match status" value="1"/>
</dbReference>
<dbReference type="FunFam" id="3.40.50.300:FF:000221">
    <property type="entry name" value="Multidrug ABC transporter ATP-binding protein"/>
    <property type="match status" value="1"/>
</dbReference>
<keyword evidence="5" id="KW-0547">Nucleotide-binding</keyword>
<feature type="domain" description="ABC transmembrane type-1" evidence="12">
    <location>
        <begin position="17"/>
        <end position="298"/>
    </location>
</feature>
<feature type="region of interest" description="Disordered" evidence="9">
    <location>
        <begin position="315"/>
        <end position="340"/>
    </location>
</feature>
<evidence type="ECO:0000256" key="9">
    <source>
        <dbReference type="SAM" id="MobiDB-lite"/>
    </source>
</evidence>
<dbReference type="Gene3D" id="3.40.50.300">
    <property type="entry name" value="P-loop containing nucleotide triphosphate hydrolases"/>
    <property type="match status" value="1"/>
</dbReference>
<dbReference type="GO" id="GO:0005524">
    <property type="term" value="F:ATP binding"/>
    <property type="evidence" value="ECO:0007669"/>
    <property type="project" value="UniProtKB-KW"/>
</dbReference>
<gene>
    <name evidence="13" type="ORF">SY83_05005</name>
</gene>
<evidence type="ECO:0000256" key="1">
    <source>
        <dbReference type="ARBA" id="ARBA00004651"/>
    </source>
</evidence>
<keyword evidence="4 10" id="KW-0812">Transmembrane</keyword>
<dbReference type="InterPro" id="IPR011527">
    <property type="entry name" value="ABC1_TM_dom"/>
</dbReference>
<feature type="transmembrane region" description="Helical" evidence="10">
    <location>
        <begin position="238"/>
        <end position="258"/>
    </location>
</feature>
<dbReference type="PROSITE" id="PS50929">
    <property type="entry name" value="ABC_TM1F"/>
    <property type="match status" value="1"/>
</dbReference>
<evidence type="ECO:0000256" key="5">
    <source>
        <dbReference type="ARBA" id="ARBA00022741"/>
    </source>
</evidence>
<organism evidence="13 14">
    <name type="scientific">Paenibacillus swuensis</name>
    <dbReference type="NCBI Taxonomy" id="1178515"/>
    <lineage>
        <taxon>Bacteria</taxon>
        <taxon>Bacillati</taxon>
        <taxon>Bacillota</taxon>
        <taxon>Bacilli</taxon>
        <taxon>Bacillales</taxon>
        <taxon>Paenibacillaceae</taxon>
        <taxon>Paenibacillus</taxon>
    </lineage>
</organism>
<feature type="compositionally biased region" description="Basic and acidic residues" evidence="9">
    <location>
        <begin position="320"/>
        <end position="330"/>
    </location>
</feature>
<reference evidence="13 14" key="1">
    <citation type="submission" date="2015-01" db="EMBL/GenBank/DDBJ databases">
        <title>Paenibacillus swuensis/DY6/whole genome sequencing.</title>
        <authorList>
            <person name="Kim M.K."/>
            <person name="Srinivasan S."/>
            <person name="Lee J.-J."/>
        </authorList>
    </citation>
    <scope>NUCLEOTIDE SEQUENCE [LARGE SCALE GENOMIC DNA]</scope>
    <source>
        <strain evidence="13 14">DY6</strain>
    </source>
</reference>
<dbReference type="InterPro" id="IPR003439">
    <property type="entry name" value="ABC_transporter-like_ATP-bd"/>
</dbReference>
<dbReference type="InterPro" id="IPR027417">
    <property type="entry name" value="P-loop_NTPase"/>
</dbReference>
<evidence type="ECO:0000256" key="2">
    <source>
        <dbReference type="ARBA" id="ARBA00022448"/>
    </source>
</evidence>
<feature type="domain" description="ABC transporter" evidence="11">
    <location>
        <begin position="350"/>
        <end position="586"/>
    </location>
</feature>
<dbReference type="PATRIC" id="fig|1178515.4.peg.1014"/>
<feature type="transmembrane region" description="Helical" evidence="10">
    <location>
        <begin position="278"/>
        <end position="297"/>
    </location>
</feature>
<dbReference type="Pfam" id="PF00664">
    <property type="entry name" value="ABC_membrane"/>
    <property type="match status" value="1"/>
</dbReference>
<dbReference type="GO" id="GO:0016887">
    <property type="term" value="F:ATP hydrolysis activity"/>
    <property type="evidence" value="ECO:0007669"/>
    <property type="project" value="InterPro"/>
</dbReference>
<evidence type="ECO:0000259" key="12">
    <source>
        <dbReference type="PROSITE" id="PS50929"/>
    </source>
</evidence>
<evidence type="ECO:0000256" key="7">
    <source>
        <dbReference type="ARBA" id="ARBA00022989"/>
    </source>
</evidence>
<proteinExistence type="predicted"/>
<dbReference type="SUPFAM" id="SSF90123">
    <property type="entry name" value="ABC transporter transmembrane region"/>
    <property type="match status" value="1"/>
</dbReference>
<dbReference type="PROSITE" id="PS00211">
    <property type="entry name" value="ABC_TRANSPORTER_1"/>
    <property type="match status" value="1"/>
</dbReference>
<dbReference type="PANTHER" id="PTHR43394">
    <property type="entry name" value="ATP-DEPENDENT PERMEASE MDL1, MITOCHONDRIAL"/>
    <property type="match status" value="1"/>
</dbReference>
<dbReference type="STRING" id="1178515.SY83_05005"/>
<evidence type="ECO:0000256" key="4">
    <source>
        <dbReference type="ARBA" id="ARBA00022692"/>
    </source>
</evidence>
<name>A0A172TFC5_9BACL</name>
<evidence type="ECO:0000313" key="14">
    <source>
        <dbReference type="Proteomes" id="UP000076927"/>
    </source>
</evidence>
<dbReference type="EMBL" id="CP011388">
    <property type="protein sequence ID" value="ANE45765.1"/>
    <property type="molecule type" value="Genomic_DNA"/>
</dbReference>
<dbReference type="Gene3D" id="1.20.1560.10">
    <property type="entry name" value="ABC transporter type 1, transmembrane domain"/>
    <property type="match status" value="1"/>
</dbReference>
<dbReference type="InterPro" id="IPR003593">
    <property type="entry name" value="AAA+_ATPase"/>
</dbReference>
<keyword evidence="7 10" id="KW-1133">Transmembrane helix</keyword>
<evidence type="ECO:0000313" key="13">
    <source>
        <dbReference type="EMBL" id="ANE45765.1"/>
    </source>
</evidence>
<accession>A0A172TFC5</accession>
<dbReference type="SMART" id="SM00382">
    <property type="entry name" value="AAA"/>
    <property type="match status" value="1"/>
</dbReference>
<evidence type="ECO:0000256" key="6">
    <source>
        <dbReference type="ARBA" id="ARBA00022840"/>
    </source>
</evidence>
<dbReference type="Pfam" id="PF00005">
    <property type="entry name" value="ABC_tran"/>
    <property type="match status" value="1"/>
</dbReference>
<dbReference type="KEGG" id="pswu:SY83_05005"/>
<dbReference type="SUPFAM" id="SSF52540">
    <property type="entry name" value="P-loop containing nucleoside triphosphate hydrolases"/>
    <property type="match status" value="1"/>
</dbReference>
<keyword evidence="6" id="KW-0067">ATP-binding</keyword>
<dbReference type="InterPro" id="IPR036640">
    <property type="entry name" value="ABC1_TM_sf"/>
</dbReference>